<accession>A0A6G1HHU9</accession>
<dbReference type="Proteomes" id="UP000799640">
    <property type="component" value="Unassembled WGS sequence"/>
</dbReference>
<evidence type="ECO:0000313" key="1">
    <source>
        <dbReference type="EMBL" id="KAF2395481.1"/>
    </source>
</evidence>
<name>A0A6G1HHU9_9PEZI</name>
<proteinExistence type="predicted"/>
<protein>
    <submittedName>
        <fullName evidence="1">Uncharacterized protein</fullName>
    </submittedName>
</protein>
<feature type="non-terminal residue" evidence="1">
    <location>
        <position position="334"/>
    </location>
</feature>
<sequence length="334" mass="38952">MAAQQVRKTPIVLASHADWDDWLEVIKTKAISGDIWDYVNPATPASLIPILREPEVPMPSTVNPQKTSLAQLDADEKEELKFLRSQHKRHLTEYDRKKAALGSIRVFIQETISRGFLTYTFNCNSAYDMLLALKQRVAPSDRARKIEMSNLYQQLKKRPRSEAIDTWLNRWEEAYTKCRDLNLPEVSDDNPLHDFLDAVSDLAPQFSGFWKNNLQLLQYQGQPVPDIFQIIEYFRNDQRISKAQAKAASHNAFPASFQGQELTQTIKHEHGKDDRKKACVCGEDHRFRQCPYLIETVRNKKKNWQPNPEVQRQIDEKLKNPRLREIIERIQKQE</sequence>
<dbReference type="OrthoDB" id="3781185at2759"/>
<evidence type="ECO:0000313" key="2">
    <source>
        <dbReference type="Proteomes" id="UP000799640"/>
    </source>
</evidence>
<gene>
    <name evidence="1" type="ORF">EJ06DRAFT_501631</name>
</gene>
<keyword evidence="2" id="KW-1185">Reference proteome</keyword>
<dbReference type="AlphaFoldDB" id="A0A6G1HHU9"/>
<organism evidence="1 2">
    <name type="scientific">Trichodelitschia bisporula</name>
    <dbReference type="NCBI Taxonomy" id="703511"/>
    <lineage>
        <taxon>Eukaryota</taxon>
        <taxon>Fungi</taxon>
        <taxon>Dikarya</taxon>
        <taxon>Ascomycota</taxon>
        <taxon>Pezizomycotina</taxon>
        <taxon>Dothideomycetes</taxon>
        <taxon>Dothideomycetes incertae sedis</taxon>
        <taxon>Phaeotrichales</taxon>
        <taxon>Phaeotrichaceae</taxon>
        <taxon>Trichodelitschia</taxon>
    </lineage>
</organism>
<dbReference type="EMBL" id="ML996723">
    <property type="protein sequence ID" value="KAF2395481.1"/>
    <property type="molecule type" value="Genomic_DNA"/>
</dbReference>
<reference evidence="1" key="1">
    <citation type="journal article" date="2020" name="Stud. Mycol.">
        <title>101 Dothideomycetes genomes: a test case for predicting lifestyles and emergence of pathogens.</title>
        <authorList>
            <person name="Haridas S."/>
            <person name="Albert R."/>
            <person name="Binder M."/>
            <person name="Bloem J."/>
            <person name="Labutti K."/>
            <person name="Salamov A."/>
            <person name="Andreopoulos B."/>
            <person name="Baker S."/>
            <person name="Barry K."/>
            <person name="Bills G."/>
            <person name="Bluhm B."/>
            <person name="Cannon C."/>
            <person name="Castanera R."/>
            <person name="Culley D."/>
            <person name="Daum C."/>
            <person name="Ezra D."/>
            <person name="Gonzalez J."/>
            <person name="Henrissat B."/>
            <person name="Kuo A."/>
            <person name="Liang C."/>
            <person name="Lipzen A."/>
            <person name="Lutzoni F."/>
            <person name="Magnuson J."/>
            <person name="Mondo S."/>
            <person name="Nolan M."/>
            <person name="Ohm R."/>
            <person name="Pangilinan J."/>
            <person name="Park H.-J."/>
            <person name="Ramirez L."/>
            <person name="Alfaro M."/>
            <person name="Sun H."/>
            <person name="Tritt A."/>
            <person name="Yoshinaga Y."/>
            <person name="Zwiers L.-H."/>
            <person name="Turgeon B."/>
            <person name="Goodwin S."/>
            <person name="Spatafora J."/>
            <person name="Crous P."/>
            <person name="Grigoriev I."/>
        </authorList>
    </citation>
    <scope>NUCLEOTIDE SEQUENCE</scope>
    <source>
        <strain evidence="1">CBS 262.69</strain>
    </source>
</reference>